<evidence type="ECO:0000256" key="13">
    <source>
        <dbReference type="ARBA" id="ARBA00022989"/>
    </source>
</evidence>
<evidence type="ECO:0000256" key="3">
    <source>
        <dbReference type="ARBA" id="ARBA00022475"/>
    </source>
</evidence>
<gene>
    <name evidence="24" type="ORF">Ccrd_011163</name>
</gene>
<feature type="signal peptide" evidence="20">
    <location>
        <begin position="1"/>
        <end position="25"/>
    </location>
</feature>
<dbReference type="FunFam" id="1.10.510.10:FF:000060">
    <property type="entry name" value="G-type lectin S-receptor-like serine/threonine-protein kinase"/>
    <property type="match status" value="2"/>
</dbReference>
<dbReference type="GO" id="GO:0030246">
    <property type="term" value="F:carbohydrate binding"/>
    <property type="evidence" value="ECO:0007669"/>
    <property type="project" value="UniProtKB-KW"/>
</dbReference>
<evidence type="ECO:0000256" key="16">
    <source>
        <dbReference type="ARBA" id="ARBA00023170"/>
    </source>
</evidence>
<keyword evidence="5" id="KW-0597">Phosphoprotein</keyword>
<dbReference type="Proteomes" id="UP000243975">
    <property type="component" value="Unassembled WGS sequence"/>
</dbReference>
<keyword evidence="15" id="KW-1015">Disulfide bond</keyword>
<dbReference type="Pfam" id="PF08276">
    <property type="entry name" value="PAN_2"/>
    <property type="match status" value="1"/>
</dbReference>
<feature type="chain" id="PRO_5007176280" description="non-specific serine/threonine protein kinase" evidence="20">
    <location>
        <begin position="26"/>
        <end position="1332"/>
    </location>
</feature>
<dbReference type="PROSITE" id="PS50948">
    <property type="entry name" value="PAN"/>
    <property type="match status" value="1"/>
</dbReference>
<keyword evidence="3" id="KW-1003">Cell membrane</keyword>
<evidence type="ECO:0000313" key="24">
    <source>
        <dbReference type="EMBL" id="KVI10413.1"/>
    </source>
</evidence>
<dbReference type="InterPro" id="IPR011009">
    <property type="entry name" value="Kinase-like_dom_sf"/>
</dbReference>
<dbReference type="EC" id="2.7.11.1" evidence="2"/>
<dbReference type="InterPro" id="IPR008271">
    <property type="entry name" value="Ser/Thr_kinase_AS"/>
</dbReference>
<dbReference type="FunFam" id="3.50.4.10:FF:000002">
    <property type="entry name" value="G-type lectin S-receptor-like serine/threonine-protein kinase"/>
    <property type="match status" value="1"/>
</dbReference>
<feature type="domain" description="Apple" evidence="23">
    <location>
        <begin position="343"/>
        <end position="427"/>
    </location>
</feature>
<keyword evidence="14" id="KW-0472">Membrane</keyword>
<dbReference type="InterPro" id="IPR000719">
    <property type="entry name" value="Prot_kinase_dom"/>
</dbReference>
<dbReference type="FunFam" id="2.90.10.10:FF:000001">
    <property type="entry name" value="G-type lectin S-receptor-like serine/threonine-protein kinase"/>
    <property type="match status" value="1"/>
</dbReference>
<accession>A0A124SHS0</accession>
<keyword evidence="17" id="KW-0325">Glycoprotein</keyword>
<evidence type="ECO:0000256" key="10">
    <source>
        <dbReference type="ARBA" id="ARBA00022741"/>
    </source>
</evidence>
<keyword evidence="9" id="KW-0430">Lectin</keyword>
<dbReference type="Gene3D" id="3.30.200.20">
    <property type="entry name" value="Phosphorylase Kinase, domain 1"/>
    <property type="match status" value="2"/>
</dbReference>
<dbReference type="GO" id="GO:0048544">
    <property type="term" value="P:recognition of pollen"/>
    <property type="evidence" value="ECO:0007669"/>
    <property type="project" value="InterPro"/>
</dbReference>
<evidence type="ECO:0000256" key="12">
    <source>
        <dbReference type="ARBA" id="ARBA00022840"/>
    </source>
</evidence>
<evidence type="ECO:0000256" key="17">
    <source>
        <dbReference type="ARBA" id="ARBA00023180"/>
    </source>
</evidence>
<dbReference type="OMA" id="YFRYELV"/>
<dbReference type="Gramene" id="KVI10413">
    <property type="protein sequence ID" value="KVI10413"/>
    <property type="gene ID" value="Ccrd_011163"/>
</dbReference>
<evidence type="ECO:0000256" key="7">
    <source>
        <dbReference type="ARBA" id="ARBA00022692"/>
    </source>
</evidence>
<evidence type="ECO:0000313" key="25">
    <source>
        <dbReference type="Proteomes" id="UP000243975"/>
    </source>
</evidence>
<dbReference type="InterPro" id="IPR000858">
    <property type="entry name" value="S_locus_glycoprot_dom"/>
</dbReference>
<dbReference type="PROSITE" id="PS00108">
    <property type="entry name" value="PROTEIN_KINASE_ST"/>
    <property type="match status" value="2"/>
</dbReference>
<keyword evidence="6" id="KW-0808">Transferase</keyword>
<organism evidence="24 25">
    <name type="scientific">Cynara cardunculus var. scolymus</name>
    <name type="common">Globe artichoke</name>
    <name type="synonym">Cynara scolymus</name>
    <dbReference type="NCBI Taxonomy" id="59895"/>
    <lineage>
        <taxon>Eukaryota</taxon>
        <taxon>Viridiplantae</taxon>
        <taxon>Streptophyta</taxon>
        <taxon>Embryophyta</taxon>
        <taxon>Tracheophyta</taxon>
        <taxon>Spermatophyta</taxon>
        <taxon>Magnoliopsida</taxon>
        <taxon>eudicotyledons</taxon>
        <taxon>Gunneridae</taxon>
        <taxon>Pentapetalae</taxon>
        <taxon>asterids</taxon>
        <taxon>campanulids</taxon>
        <taxon>Asterales</taxon>
        <taxon>Asteraceae</taxon>
        <taxon>Carduoideae</taxon>
        <taxon>Cardueae</taxon>
        <taxon>Carduinae</taxon>
        <taxon>Cynara</taxon>
    </lineage>
</organism>
<evidence type="ECO:0000259" key="22">
    <source>
        <dbReference type="PROSITE" id="PS50927"/>
    </source>
</evidence>
<dbReference type="EMBL" id="LEKV01001020">
    <property type="protein sequence ID" value="KVI10413.1"/>
    <property type="molecule type" value="Genomic_DNA"/>
</dbReference>
<dbReference type="PANTHER" id="PTHR27002:SF851">
    <property type="entry name" value="G-TYPE LECTIN S-RECEPTOR-LIKE SERINE_THREONINE-PROTEIN KINASE SD1-1"/>
    <property type="match status" value="1"/>
</dbReference>
<evidence type="ECO:0000256" key="2">
    <source>
        <dbReference type="ARBA" id="ARBA00012513"/>
    </source>
</evidence>
<evidence type="ECO:0000256" key="20">
    <source>
        <dbReference type="SAM" id="SignalP"/>
    </source>
</evidence>
<dbReference type="SMART" id="SM00108">
    <property type="entry name" value="B_lectin"/>
    <property type="match status" value="2"/>
</dbReference>
<evidence type="ECO:0000256" key="15">
    <source>
        <dbReference type="ARBA" id="ARBA00023157"/>
    </source>
</evidence>
<sequence length="1332" mass="150636">MEERSRTTTIFILLLVSLHIQKTHNAEIDIITDSLFLTEEDTLVSPAGVFELGFFRPGGSDENRYLGIWYKKISVQTVVWVANRNFSLTLPSSRYLLKIADPGVLVLMNNITNDVVWSTNTTSSANTIAHLDDTGNLVVTDKKMIVWQSFDYPTDTLLPGMKFGKDFLTGKEWYLSSWKSSQDPSPGEFTWSVDARSYPQNLLKDGSAIKFRGGPWNGLRFSGASGLHKNTIFTYNVVINETEVIFTYDLYNTSRVSRLVLTPSGVVERLVWVEDEKKWQMILELPKDLCDSYNICGGYGSCSSVTLSRCVCLDGTRLLPRNPKGWETSDWSGGCVRRRSLDCENGSDVFIKYSNVKLPDTHTSWFNRSKNLKECEEMCLKNCSCMAYANMDIRGEGSGCLLWFNDLIDIRVYFDGNGGQDVFVRMASSELGAMLPACETQKNEAMELPLFSFSTISKATADFSLNNKLGEGGFGPVYKGMLEEGIEIAVKRLSTTSSQGLDEFKNEVICISKLQHRNLVKLLGCSIQGEEKLLIYEYMPNRSLDRFIFDEKQRTTLDWTKRFDIIKGIARGLVYLHQDSRLRIIHRDLKASNILLDQDMNPKISDFGIARSFGGNETQANTERVVGTYGYMSPEYALDGIFSIKSDVFSFGVLTLEIEKKRRTGSQPLLAVGSRRGHSRLASRRLADAASRPLLAVRHRPQRHWIWTKNRRRRTEEEEYSSMESSFLFLIPFLFSFYASFTDSMAANTIAVNQTIRDGQTIVSPQQSFELGFFSPSTATRNRYLGIWYKRLATGTVAWVANRETPITNKSGELTLHPDGALVLRDSTTNRTIWSSGTTKTAPNPIAQLLDTGNLMVVDREGGDDDPGDYIWQSFDHPGNMFLPDSKFGRNLEKGVVTNITSWKSEEDPSQGEYTVYMDFSGFPQIYLSKSDMIQMRLGSWNGLRYTDINSFRNNGQDIYIRMAAAELVEIGPFYVDREERPTYESQNSDIELPLFSLSTLLDATDNFSSNNKLGEGGFGPVYKGFLENGQEIAVKRLSESSTQGVEEFKNEVIFISKLQHRNLVKIIGCCIEGKEKMLVYEYMPNTGLDLFLFLILFYFTEEAKRKTLNWTQRFHIINGIARGILYLHQDSRLRIIHRDLKAGNILLDHDMNPKISDFGMARCFGANDTETNTKRVVGTYGYMSPEYAGDGIFSVKSDVFSFGVLMLEIVSGKKNRGFFHQAHNHNLLGHAWRLYVEGKALELVDASLIESGYTFEVLRSIHVGLLCVQNSPDDRPNMSTVVMMLSGDAQLPEPKQPGFYTEDDKFGPENSYSMQTQDSYSITITVLELER</sequence>
<evidence type="ECO:0000259" key="23">
    <source>
        <dbReference type="PROSITE" id="PS50948"/>
    </source>
</evidence>
<dbReference type="Gene3D" id="3.50.4.10">
    <property type="entry name" value="Hepatocyte Growth Factor"/>
    <property type="match status" value="1"/>
</dbReference>
<evidence type="ECO:0000256" key="18">
    <source>
        <dbReference type="ARBA" id="ARBA00047899"/>
    </source>
</evidence>
<evidence type="ECO:0000256" key="11">
    <source>
        <dbReference type="ARBA" id="ARBA00022777"/>
    </source>
</evidence>
<feature type="domain" description="Bulb-type lectin" evidence="22">
    <location>
        <begin position="747"/>
        <end position="870"/>
    </location>
</feature>
<evidence type="ECO:0000256" key="5">
    <source>
        <dbReference type="ARBA" id="ARBA00022553"/>
    </source>
</evidence>
<dbReference type="Pfam" id="PF07714">
    <property type="entry name" value="PK_Tyr_Ser-Thr"/>
    <property type="match status" value="2"/>
</dbReference>
<dbReference type="InterPro" id="IPR001480">
    <property type="entry name" value="Bulb-type_lectin_dom"/>
</dbReference>
<evidence type="ECO:0000256" key="19">
    <source>
        <dbReference type="ARBA" id="ARBA00048679"/>
    </source>
</evidence>
<evidence type="ECO:0000256" key="1">
    <source>
        <dbReference type="ARBA" id="ARBA00004251"/>
    </source>
</evidence>
<evidence type="ECO:0000256" key="8">
    <source>
        <dbReference type="ARBA" id="ARBA00022729"/>
    </source>
</evidence>
<dbReference type="PROSITE" id="PS50011">
    <property type="entry name" value="PROTEIN_KINASE_DOM"/>
    <property type="match status" value="2"/>
</dbReference>
<dbReference type="SMART" id="SM00473">
    <property type="entry name" value="PAN_AP"/>
    <property type="match status" value="1"/>
</dbReference>
<keyword evidence="10" id="KW-0547">Nucleotide-binding</keyword>
<dbReference type="GO" id="GO:0005524">
    <property type="term" value="F:ATP binding"/>
    <property type="evidence" value="ECO:0007669"/>
    <property type="project" value="UniProtKB-KW"/>
</dbReference>
<comment type="catalytic activity">
    <reaction evidence="18">
        <text>L-threonyl-[protein] + ATP = O-phospho-L-threonyl-[protein] + ADP + H(+)</text>
        <dbReference type="Rhea" id="RHEA:46608"/>
        <dbReference type="Rhea" id="RHEA-COMP:11060"/>
        <dbReference type="Rhea" id="RHEA-COMP:11605"/>
        <dbReference type="ChEBI" id="CHEBI:15378"/>
        <dbReference type="ChEBI" id="CHEBI:30013"/>
        <dbReference type="ChEBI" id="CHEBI:30616"/>
        <dbReference type="ChEBI" id="CHEBI:61977"/>
        <dbReference type="ChEBI" id="CHEBI:456216"/>
        <dbReference type="EC" id="2.7.11.1"/>
    </reaction>
</comment>
<dbReference type="InterPro" id="IPR001245">
    <property type="entry name" value="Ser-Thr/Tyr_kinase_cat_dom"/>
</dbReference>
<protein>
    <recommendedName>
        <fullName evidence="2">non-specific serine/threonine protein kinase</fullName>
        <ecNumber evidence="2">2.7.11.1</ecNumber>
    </recommendedName>
</protein>
<keyword evidence="25" id="KW-1185">Reference proteome</keyword>
<dbReference type="PROSITE" id="PS50927">
    <property type="entry name" value="BULB_LECTIN"/>
    <property type="match status" value="2"/>
</dbReference>
<dbReference type="Gene3D" id="1.10.510.10">
    <property type="entry name" value="Transferase(Phosphotransferase) domain 1"/>
    <property type="match status" value="2"/>
</dbReference>
<keyword evidence="11" id="KW-0418">Kinase</keyword>
<feature type="domain" description="Bulb-type lectin" evidence="22">
    <location>
        <begin position="28"/>
        <end position="152"/>
    </location>
</feature>
<feature type="domain" description="Protein kinase" evidence="21">
    <location>
        <begin position="1008"/>
        <end position="1300"/>
    </location>
</feature>
<evidence type="ECO:0000259" key="21">
    <source>
        <dbReference type="PROSITE" id="PS50011"/>
    </source>
</evidence>
<dbReference type="SUPFAM" id="SSF56112">
    <property type="entry name" value="Protein kinase-like (PK-like)"/>
    <property type="match status" value="2"/>
</dbReference>
<evidence type="ECO:0000256" key="4">
    <source>
        <dbReference type="ARBA" id="ARBA00022527"/>
    </source>
</evidence>
<keyword evidence="12" id="KW-0067">ATP-binding</keyword>
<dbReference type="InterPro" id="IPR036426">
    <property type="entry name" value="Bulb-type_lectin_dom_sf"/>
</dbReference>
<keyword evidence="8 20" id="KW-0732">Signal</keyword>
<evidence type="ECO:0000256" key="6">
    <source>
        <dbReference type="ARBA" id="ARBA00022679"/>
    </source>
</evidence>
<dbReference type="InterPro" id="IPR003609">
    <property type="entry name" value="Pan_app"/>
</dbReference>
<comment type="caution">
    <text evidence="24">The sequence shown here is derived from an EMBL/GenBank/DDBJ whole genome shotgun (WGS) entry which is preliminary data.</text>
</comment>
<comment type="catalytic activity">
    <reaction evidence="19">
        <text>L-seryl-[protein] + ATP = O-phospho-L-seryl-[protein] + ADP + H(+)</text>
        <dbReference type="Rhea" id="RHEA:17989"/>
        <dbReference type="Rhea" id="RHEA-COMP:9863"/>
        <dbReference type="Rhea" id="RHEA-COMP:11604"/>
        <dbReference type="ChEBI" id="CHEBI:15378"/>
        <dbReference type="ChEBI" id="CHEBI:29999"/>
        <dbReference type="ChEBI" id="CHEBI:30616"/>
        <dbReference type="ChEBI" id="CHEBI:83421"/>
        <dbReference type="ChEBI" id="CHEBI:456216"/>
        <dbReference type="EC" id="2.7.11.1"/>
    </reaction>
</comment>
<evidence type="ECO:0000256" key="14">
    <source>
        <dbReference type="ARBA" id="ARBA00023136"/>
    </source>
</evidence>
<dbReference type="FunFam" id="3.30.200.20:FF:000330">
    <property type="entry name" value="G-type lectin S-receptor-like serine/threonine-protein kinase At4g03230"/>
    <property type="match status" value="2"/>
</dbReference>
<dbReference type="CDD" id="cd00028">
    <property type="entry name" value="B_lectin"/>
    <property type="match status" value="2"/>
</dbReference>
<dbReference type="SMART" id="SM00220">
    <property type="entry name" value="S_TKc"/>
    <property type="match status" value="2"/>
</dbReference>
<reference evidence="24 25" key="1">
    <citation type="journal article" date="2016" name="Sci. Rep.">
        <title>The genome sequence of the outbreeding globe artichoke constructed de novo incorporating a phase-aware low-pass sequencing strategy of F1 progeny.</title>
        <authorList>
            <person name="Scaglione D."/>
            <person name="Reyes-Chin-Wo S."/>
            <person name="Acquadro A."/>
            <person name="Froenicke L."/>
            <person name="Portis E."/>
            <person name="Beitel C."/>
            <person name="Tirone M."/>
            <person name="Mauro R."/>
            <person name="Lo Monaco A."/>
            <person name="Mauromicale G."/>
            <person name="Faccioli P."/>
            <person name="Cattivelli L."/>
            <person name="Rieseberg L."/>
            <person name="Michelmore R."/>
            <person name="Lanteri S."/>
        </authorList>
    </citation>
    <scope>NUCLEOTIDE SEQUENCE [LARGE SCALE GENOMIC DNA]</scope>
    <source>
        <strain evidence="24">2C</strain>
    </source>
</reference>
<dbReference type="SUPFAM" id="SSF51110">
    <property type="entry name" value="alpha-D-mannose-specific plant lectins"/>
    <property type="match status" value="2"/>
</dbReference>
<dbReference type="CDD" id="cd01098">
    <property type="entry name" value="PAN_AP_plant"/>
    <property type="match status" value="1"/>
</dbReference>
<feature type="domain" description="Protein kinase" evidence="21">
    <location>
        <begin position="463"/>
        <end position="728"/>
    </location>
</feature>
<dbReference type="Gene3D" id="2.90.10.10">
    <property type="entry name" value="Bulb-type lectin domain"/>
    <property type="match status" value="2"/>
</dbReference>
<comment type="subcellular location">
    <subcellularLocation>
        <location evidence="1">Cell membrane</location>
        <topology evidence="1">Single-pass type I membrane protein</topology>
    </subcellularLocation>
</comment>
<dbReference type="Pfam" id="PF01453">
    <property type="entry name" value="B_lectin"/>
    <property type="match status" value="2"/>
</dbReference>
<evidence type="ECO:0000256" key="9">
    <source>
        <dbReference type="ARBA" id="ARBA00022734"/>
    </source>
</evidence>
<dbReference type="CDD" id="cd14066">
    <property type="entry name" value="STKc_IRAK"/>
    <property type="match status" value="1"/>
</dbReference>
<name>A0A124SHS0_CYNCS</name>
<keyword evidence="16" id="KW-0675">Receptor</keyword>
<dbReference type="GO" id="GO:0005886">
    <property type="term" value="C:plasma membrane"/>
    <property type="evidence" value="ECO:0007669"/>
    <property type="project" value="UniProtKB-SubCell"/>
</dbReference>
<dbReference type="PANTHER" id="PTHR27002">
    <property type="entry name" value="RECEPTOR-LIKE SERINE/THREONINE-PROTEIN KINASE SD1-8"/>
    <property type="match status" value="1"/>
</dbReference>
<keyword evidence="7" id="KW-0812">Transmembrane</keyword>
<keyword evidence="4" id="KW-0723">Serine/threonine-protein kinase</keyword>
<keyword evidence="13" id="KW-1133">Transmembrane helix</keyword>
<dbReference type="GO" id="GO:0004674">
    <property type="term" value="F:protein serine/threonine kinase activity"/>
    <property type="evidence" value="ECO:0007669"/>
    <property type="project" value="UniProtKB-KW"/>
</dbReference>
<dbReference type="Pfam" id="PF00954">
    <property type="entry name" value="S_locus_glycop"/>
    <property type="match status" value="1"/>
</dbReference>
<proteinExistence type="predicted"/>